<keyword evidence="8 10" id="KW-0476">Mercury</keyword>
<dbReference type="FunFam" id="3.30.70.100:FF:000005">
    <property type="entry name" value="Copper-exporting P-type ATPase A"/>
    <property type="match status" value="1"/>
</dbReference>
<organism evidence="13 14">
    <name type="scientific">Sulfurifustis variabilis</name>
    <dbReference type="NCBI Taxonomy" id="1675686"/>
    <lineage>
        <taxon>Bacteria</taxon>
        <taxon>Pseudomonadati</taxon>
        <taxon>Pseudomonadota</taxon>
        <taxon>Gammaproteobacteria</taxon>
        <taxon>Acidiferrobacterales</taxon>
        <taxon>Acidiferrobacteraceae</taxon>
        <taxon>Sulfurifustis</taxon>
    </lineage>
</organism>
<dbReference type="PROSITE" id="PS50846">
    <property type="entry name" value="HMA_2"/>
    <property type="match status" value="1"/>
</dbReference>
<dbReference type="Pfam" id="PF00403">
    <property type="entry name" value="HMA"/>
    <property type="match status" value="1"/>
</dbReference>
<reference evidence="13 14" key="1">
    <citation type="submission" date="2015-08" db="EMBL/GenBank/DDBJ databases">
        <title>Complete genome sequence of Sulfurifustis variabilis.</title>
        <authorList>
            <person name="Miura A."/>
            <person name="Kojima H."/>
            <person name="Fukui M."/>
        </authorList>
    </citation>
    <scope>NUCLEOTIDE SEQUENCE [LARGE SCALE GENOMIC DNA]</scope>
    <source>
        <strain evidence="14">skN76</strain>
    </source>
</reference>
<dbReference type="Proteomes" id="UP000218899">
    <property type="component" value="Chromosome"/>
</dbReference>
<dbReference type="PROSITE" id="PS01047">
    <property type="entry name" value="HMA_1"/>
    <property type="match status" value="1"/>
</dbReference>
<keyword evidence="7 10" id="KW-0574">Periplasm</keyword>
<evidence type="ECO:0000256" key="7">
    <source>
        <dbReference type="ARBA" id="ARBA00022764"/>
    </source>
</evidence>
<dbReference type="EMBL" id="AP014936">
    <property type="protein sequence ID" value="BAU49701.1"/>
    <property type="molecule type" value="Genomic_DNA"/>
</dbReference>
<dbReference type="CDD" id="cd00371">
    <property type="entry name" value="HMA"/>
    <property type="match status" value="1"/>
</dbReference>
<dbReference type="Gene3D" id="3.30.70.100">
    <property type="match status" value="1"/>
</dbReference>
<protein>
    <recommendedName>
        <fullName evidence="10">Periplasmic mercury ion-binding protein</fullName>
    </recommendedName>
</protein>
<comment type="similarity">
    <text evidence="2">Belongs to the MerP family.</text>
</comment>
<dbReference type="InterPro" id="IPR006121">
    <property type="entry name" value="HMA_dom"/>
</dbReference>
<evidence type="ECO:0000256" key="11">
    <source>
        <dbReference type="SAM" id="SignalP"/>
    </source>
</evidence>
<evidence type="ECO:0000259" key="12">
    <source>
        <dbReference type="PROSITE" id="PS50846"/>
    </source>
</evidence>
<evidence type="ECO:0000256" key="5">
    <source>
        <dbReference type="ARBA" id="ARBA00022723"/>
    </source>
</evidence>
<gene>
    <name evidence="10" type="primary">merP</name>
    <name evidence="13" type="ORF">SVA_3153</name>
</gene>
<evidence type="ECO:0000256" key="3">
    <source>
        <dbReference type="ARBA" id="ARBA00011245"/>
    </source>
</evidence>
<evidence type="ECO:0000256" key="2">
    <source>
        <dbReference type="ARBA" id="ARBA00005938"/>
    </source>
</evidence>
<sequence length="100" mass="10460">MYKSLLTALLLFALVPTPTPSAAAADAPGARTVTLAVENMTCAACPITVRRALRKVPGVAAVEVDLETRTAMVTFDPAKTNVETLTRATTEAGYPSTLQP</sequence>
<dbReference type="OrthoDB" id="7205933at2"/>
<evidence type="ECO:0000256" key="9">
    <source>
        <dbReference type="ARBA" id="ARBA00045344"/>
    </source>
</evidence>
<dbReference type="SUPFAM" id="SSF55008">
    <property type="entry name" value="HMA, heavy metal-associated domain"/>
    <property type="match status" value="1"/>
</dbReference>
<evidence type="ECO:0000256" key="10">
    <source>
        <dbReference type="RuleBase" id="RU361212"/>
    </source>
</evidence>
<evidence type="ECO:0000256" key="6">
    <source>
        <dbReference type="ARBA" id="ARBA00022729"/>
    </source>
</evidence>
<evidence type="ECO:0000256" key="1">
    <source>
        <dbReference type="ARBA" id="ARBA00004418"/>
    </source>
</evidence>
<evidence type="ECO:0000313" key="14">
    <source>
        <dbReference type="Proteomes" id="UP000218899"/>
    </source>
</evidence>
<dbReference type="RefSeq" id="WP_096462076.1">
    <property type="nucleotide sequence ID" value="NZ_AP014936.1"/>
</dbReference>
<feature type="signal peptide" evidence="11">
    <location>
        <begin position="1"/>
        <end position="24"/>
    </location>
</feature>
<dbReference type="PANTHER" id="PTHR46594">
    <property type="entry name" value="P-TYPE CATION-TRANSPORTING ATPASE"/>
    <property type="match status" value="1"/>
</dbReference>
<evidence type="ECO:0000313" key="13">
    <source>
        <dbReference type="EMBL" id="BAU49701.1"/>
    </source>
</evidence>
<dbReference type="PANTHER" id="PTHR46594:SF4">
    <property type="entry name" value="P-TYPE CATION-TRANSPORTING ATPASE"/>
    <property type="match status" value="1"/>
</dbReference>
<accession>A0A1B4VCS9</accession>
<dbReference type="AlphaFoldDB" id="A0A1B4VCS9"/>
<dbReference type="InterPro" id="IPR036163">
    <property type="entry name" value="HMA_dom_sf"/>
</dbReference>
<dbReference type="GO" id="GO:0015097">
    <property type="term" value="F:mercury ion transmembrane transporter activity"/>
    <property type="evidence" value="ECO:0007669"/>
    <property type="project" value="UniProtKB-UniRule"/>
</dbReference>
<feature type="chain" id="PRO_5008571387" description="Periplasmic mercury ion-binding protein" evidence="11">
    <location>
        <begin position="25"/>
        <end position="100"/>
    </location>
</feature>
<dbReference type="GO" id="GO:0045340">
    <property type="term" value="F:mercury ion binding"/>
    <property type="evidence" value="ECO:0007669"/>
    <property type="project" value="UniProtKB-UniRule"/>
</dbReference>
<dbReference type="InterPro" id="IPR011795">
    <property type="entry name" value="MerP"/>
</dbReference>
<dbReference type="InterPro" id="IPR017969">
    <property type="entry name" value="Heavy-metal-associated_CS"/>
</dbReference>
<name>A0A1B4VCS9_9GAMM</name>
<evidence type="ECO:0000256" key="8">
    <source>
        <dbReference type="ARBA" id="ARBA00022914"/>
    </source>
</evidence>
<keyword evidence="4 10" id="KW-0475">Mercuric resistance</keyword>
<feature type="domain" description="HMA" evidence="12">
    <location>
        <begin position="31"/>
        <end position="97"/>
    </location>
</feature>
<dbReference type="KEGG" id="sva:SVA_3153"/>
<proteinExistence type="inferred from homology"/>
<dbReference type="GO" id="GO:0042597">
    <property type="term" value="C:periplasmic space"/>
    <property type="evidence" value="ECO:0007669"/>
    <property type="project" value="UniProtKB-SubCell"/>
</dbReference>
<comment type="subcellular location">
    <subcellularLocation>
        <location evidence="1 10">Periplasm</location>
    </subcellularLocation>
</comment>
<comment type="function">
    <text evidence="9 10">Involved in mercury resistance. Acts as a mercury scavenger that specifically binds to a mercuric ion in the periplasm and probably passes it to the cytoplasmic mercuric reductase MerA via the mercuric transport protein MerT.</text>
</comment>
<dbReference type="NCBIfam" id="TIGR02052">
    <property type="entry name" value="MerP"/>
    <property type="match status" value="1"/>
</dbReference>
<keyword evidence="5 10" id="KW-0479">Metal-binding</keyword>
<evidence type="ECO:0000256" key="4">
    <source>
        <dbReference type="ARBA" id="ARBA00022466"/>
    </source>
</evidence>
<keyword evidence="14" id="KW-1185">Reference proteome</keyword>
<comment type="subunit">
    <text evidence="3">Monomer.</text>
</comment>
<keyword evidence="6 11" id="KW-0732">Signal</keyword>